<feature type="compositionally biased region" description="Basic and acidic residues" evidence="1">
    <location>
        <begin position="451"/>
        <end position="467"/>
    </location>
</feature>
<dbReference type="Proteomes" id="UP000275772">
    <property type="component" value="Unassembled WGS sequence"/>
</dbReference>
<feature type="compositionally biased region" description="Polar residues" evidence="1">
    <location>
        <begin position="408"/>
        <end position="418"/>
    </location>
</feature>
<feature type="compositionally biased region" description="Basic residues" evidence="1">
    <location>
        <begin position="631"/>
        <end position="643"/>
    </location>
</feature>
<reference evidence="2 3" key="1">
    <citation type="submission" date="2017-11" db="EMBL/GenBank/DDBJ databases">
        <authorList>
            <person name="Kracher B."/>
        </authorList>
    </citation>
    <scope>NUCLEOTIDE SEQUENCE [LARGE SCALE GENOMIC DNA]</scope>
    <source>
        <strain evidence="2 3">RACE1</strain>
    </source>
</reference>
<accession>A0A383UR65</accession>
<evidence type="ECO:0000313" key="2">
    <source>
        <dbReference type="EMBL" id="SZF01840.1"/>
    </source>
</evidence>
<gene>
    <name evidence="2" type="ORF">BLGHR1_12612</name>
</gene>
<dbReference type="EMBL" id="UNSH01000041">
    <property type="protein sequence ID" value="SZF01840.1"/>
    <property type="molecule type" value="Genomic_DNA"/>
</dbReference>
<sequence length="743" mass="83909">MSFLDLSPSPEPSEADEDILFVLRAGDTKTSVLHNAPKNNVMNKVPNIPTHPIPSMQGAFAESFLESSAGYVAPTNKIHKSVATRRQVLLSQGVTEPTHAARWKLKPGQQFHEFWKLMSQISFGIYLLLNGIARDEEQVMKILQVHVDEIDEFLETTLQDFNLAQDDIEERLKYLKLPLKNVAVFDSMMEDRAFRLQIVDGNEKIEHVISRTASAMNDALKDVQQGANACKEFTLYLAREQNNTLWKNRSNMRKVYEAMKGNVNGWYKAFVSLQTKGSILDVTLVQLGSILAEMDRRAGEVSRRTRFSTTSPQTSSMNLTKSLSRHESRISRQMRLSLTKGLYPRIDFNLPDIQLNLGNNQQATDGESDSKPTQTDSKEENIPEPDILLKPHTYTPVPSPNPAPTSVFPENNKTQTDSPAKVAPNLSSPPEANRRSSVRKRFSISRRGNSYKKEDQREPVNHADWKSQHPVHLPATTFGTNEETPSNTQTSPKRDSDLAYYSDFEKTPHVYTPLATPDAPHDKHFSSNQKFFDNTHHSTSSSNVNTVSFRNDRLLPVVKEGTDNRSSVEPAPLLTPVSIKIPEQQFFLPVNASPHSPLQRPWTAGPLQNPLHSQPNSSNSNLSTYTIHSRRNGAAHSTGRIHNHTPSTLRNLPSAMGQSTMSDATSKGPRKKRSMFGWLKEQFSLSEEEKQAFEARKQLGEIERLATERMTKNSGLDRRRWLDGKRIDERGRMSETRESKRIQ</sequence>
<dbReference type="AlphaFoldDB" id="A0A383UR65"/>
<feature type="region of interest" description="Disordered" evidence="1">
    <location>
        <begin position="710"/>
        <end position="743"/>
    </location>
</feature>
<dbReference type="VEuPathDB" id="FungiDB:BLGHR1_12612"/>
<feature type="region of interest" description="Disordered" evidence="1">
    <location>
        <begin position="298"/>
        <end position="329"/>
    </location>
</feature>
<feature type="compositionally biased region" description="Polar residues" evidence="1">
    <location>
        <begin position="307"/>
        <end position="322"/>
    </location>
</feature>
<protein>
    <submittedName>
        <fullName evidence="2">Uncharacterized protein</fullName>
    </submittedName>
</protein>
<evidence type="ECO:0000256" key="1">
    <source>
        <dbReference type="SAM" id="MobiDB-lite"/>
    </source>
</evidence>
<feature type="region of interest" description="Disordered" evidence="1">
    <location>
        <begin position="631"/>
        <end position="671"/>
    </location>
</feature>
<proteinExistence type="predicted"/>
<organism evidence="2 3">
    <name type="scientific">Blumeria hordei</name>
    <name type="common">Barley powdery mildew</name>
    <name type="synonym">Blumeria graminis f. sp. hordei</name>
    <dbReference type="NCBI Taxonomy" id="2867405"/>
    <lineage>
        <taxon>Eukaryota</taxon>
        <taxon>Fungi</taxon>
        <taxon>Dikarya</taxon>
        <taxon>Ascomycota</taxon>
        <taxon>Pezizomycotina</taxon>
        <taxon>Leotiomycetes</taxon>
        <taxon>Erysiphales</taxon>
        <taxon>Erysiphaceae</taxon>
        <taxon>Blumeria</taxon>
    </lineage>
</organism>
<feature type="compositionally biased region" description="Polar residues" evidence="1">
    <location>
        <begin position="477"/>
        <end position="491"/>
    </location>
</feature>
<feature type="compositionally biased region" description="Polar residues" evidence="1">
    <location>
        <begin position="357"/>
        <end position="375"/>
    </location>
</feature>
<name>A0A383UR65_BLUHO</name>
<evidence type="ECO:0000313" key="3">
    <source>
        <dbReference type="Proteomes" id="UP000275772"/>
    </source>
</evidence>
<feature type="region of interest" description="Disordered" evidence="1">
    <location>
        <begin position="357"/>
        <end position="496"/>
    </location>
</feature>
<feature type="compositionally biased region" description="Polar residues" evidence="1">
    <location>
        <begin position="644"/>
        <end position="665"/>
    </location>
</feature>